<proteinExistence type="predicted"/>
<name>A0ACB5TQE9_AMBMO</name>
<accession>A0ACB5TQE9</accession>
<organism evidence="1 2">
    <name type="scientific">Ambrosiozyma monospora</name>
    <name type="common">Yeast</name>
    <name type="synonym">Endomycopsis monosporus</name>
    <dbReference type="NCBI Taxonomy" id="43982"/>
    <lineage>
        <taxon>Eukaryota</taxon>
        <taxon>Fungi</taxon>
        <taxon>Dikarya</taxon>
        <taxon>Ascomycota</taxon>
        <taxon>Saccharomycotina</taxon>
        <taxon>Pichiomycetes</taxon>
        <taxon>Pichiales</taxon>
        <taxon>Pichiaceae</taxon>
        <taxon>Ambrosiozyma</taxon>
    </lineage>
</organism>
<sequence length="273" mass="30761">MSSNAKLSKAEYTVEDTYIIDTIKVSTIKFKVPLNHSNLNSHGLNTSPKIDVYIKLVNNYKPDSRQPREFNFHKDIQNNSSNLIVFLQGGPGFPTDIPTSRSTPAFLGKLLDKNYTVVLLDQRGTGLSTPIDTKKLVSLGDPQSQLDYILNFRADSIVWDCETIRKTLIPNYKWSLLGQSYGGFTSITYASFYPDSLKQILLTGGLPPLGHSVDDVYDKTYQRTLERNEAYYSRYPQDVERVKIIVQYLAENQPELPNGVACIGLASLFANYK</sequence>
<gene>
    <name evidence="1" type="ORF">Amon02_000926400</name>
</gene>
<dbReference type="Proteomes" id="UP001165064">
    <property type="component" value="Unassembled WGS sequence"/>
</dbReference>
<comment type="caution">
    <text evidence="1">The sequence shown here is derived from an EMBL/GenBank/DDBJ whole genome shotgun (WGS) entry which is preliminary data.</text>
</comment>
<keyword evidence="2" id="KW-1185">Reference proteome</keyword>
<reference evidence="1" key="1">
    <citation type="submission" date="2023-04" db="EMBL/GenBank/DDBJ databases">
        <title>Ambrosiozyma monospora NBRC 10751.</title>
        <authorList>
            <person name="Ichikawa N."/>
            <person name="Sato H."/>
            <person name="Tonouchi N."/>
        </authorList>
    </citation>
    <scope>NUCLEOTIDE SEQUENCE</scope>
    <source>
        <strain evidence="1">NBRC 10751</strain>
    </source>
</reference>
<dbReference type="EMBL" id="BSXS01008644">
    <property type="protein sequence ID" value="GME93197.1"/>
    <property type="molecule type" value="Genomic_DNA"/>
</dbReference>
<evidence type="ECO:0000313" key="1">
    <source>
        <dbReference type="EMBL" id="GME93197.1"/>
    </source>
</evidence>
<protein>
    <submittedName>
        <fullName evidence="1">Unnamed protein product</fullName>
    </submittedName>
</protein>
<evidence type="ECO:0000313" key="2">
    <source>
        <dbReference type="Proteomes" id="UP001165064"/>
    </source>
</evidence>